<keyword evidence="3" id="KW-0472">Membrane</keyword>
<dbReference type="Gene3D" id="3.30.450.20">
    <property type="entry name" value="PAS domain"/>
    <property type="match status" value="1"/>
</dbReference>
<sequence>MYWRPARFPPTTAASHSVRPTSPATFCITATADSLRPGSNRAGQTDRDRSPWRAYYLHVRSSTAWHQHEIQEKHLAVGLLRSNAVRWVLGGVALLLLADLLLVSVLLNDREQALNRGRETARTSASIILRRAEALFDSLDRTLSGVAEVMTARDLPPARDDLYIHRLLLRRHAITPALSWLLITDTGGLTVASSRSFPAPPLQISDREYIRAQHDDWSLGMYIGLPVVSRAIGTPVVPISRRLETDGGRFIGIVAAGLKSEFLQSLVDDPGPPEGLVIGIFRSDGHALACLPSRSACPDAPLNVINDADDEPAYSALVSNIRLIGTGAGVSALHASRLYDFFVVTDYPAEVLLAAWRHNLPAFLALGLGGNLALIAIGLYAWRQVTHRQRAMAELAHSNLVLEDRVRERTEALARMANTDVLTGLPNRRLFMSEGTRLLALARRHHHPLSLMILDADHFKLINDRHGHAAGDAALRTLGAAPSDVLRSSDIFARLGGEEFAVLLPETGHEGALEVGERLLDAFRNSVTEHGGEHLHFTVSIGLAELVPGDTDLEALLHRADTALYRAKQEGRDRLVSDRLTNSSE</sequence>
<name>A0A2U8H1I7_9RHOO</name>
<dbReference type="InterPro" id="IPR050469">
    <property type="entry name" value="Diguanylate_Cyclase"/>
</dbReference>
<dbReference type="Gene3D" id="3.30.70.270">
    <property type="match status" value="1"/>
</dbReference>
<evidence type="ECO:0000256" key="3">
    <source>
        <dbReference type="SAM" id="Phobius"/>
    </source>
</evidence>
<dbReference type="CDD" id="cd01949">
    <property type="entry name" value="GGDEF"/>
    <property type="match status" value="1"/>
</dbReference>
<dbReference type="InterPro" id="IPR000160">
    <property type="entry name" value="GGDEF_dom"/>
</dbReference>
<gene>
    <name evidence="5" type="ORF">CEW87_09430</name>
</gene>
<dbReference type="Proteomes" id="UP000244902">
    <property type="component" value="Chromosome"/>
</dbReference>
<feature type="transmembrane region" description="Helical" evidence="3">
    <location>
        <begin position="87"/>
        <end position="108"/>
    </location>
</feature>
<dbReference type="PANTHER" id="PTHR45138">
    <property type="entry name" value="REGULATORY COMPONENTS OF SENSORY TRANSDUCTION SYSTEM"/>
    <property type="match status" value="1"/>
</dbReference>
<evidence type="ECO:0000313" key="6">
    <source>
        <dbReference type="Proteomes" id="UP000244902"/>
    </source>
</evidence>
<dbReference type="GO" id="GO:0005886">
    <property type="term" value="C:plasma membrane"/>
    <property type="evidence" value="ECO:0007669"/>
    <property type="project" value="TreeGrafter"/>
</dbReference>
<reference evidence="5 6" key="1">
    <citation type="submission" date="2017-06" db="EMBL/GenBank/DDBJ databases">
        <title>Azoarcus sp. TSNA42 complete genome sequence.</title>
        <authorList>
            <person name="Woo J.-H."/>
            <person name="Kim H.-S."/>
        </authorList>
    </citation>
    <scope>NUCLEOTIDE SEQUENCE [LARGE SCALE GENOMIC DNA]</scope>
    <source>
        <strain evidence="5 6">TSNA42</strain>
    </source>
</reference>
<feature type="domain" description="GGDEF" evidence="4">
    <location>
        <begin position="447"/>
        <end position="580"/>
    </location>
</feature>
<dbReference type="InterPro" id="IPR043128">
    <property type="entry name" value="Rev_trsase/Diguanyl_cyclase"/>
</dbReference>
<evidence type="ECO:0000313" key="5">
    <source>
        <dbReference type="EMBL" id="AWI79574.1"/>
    </source>
</evidence>
<dbReference type="GO" id="GO:1902201">
    <property type="term" value="P:negative regulation of bacterial-type flagellum-dependent cell motility"/>
    <property type="evidence" value="ECO:0007669"/>
    <property type="project" value="TreeGrafter"/>
</dbReference>
<dbReference type="PROSITE" id="PS50887">
    <property type="entry name" value="GGDEF"/>
    <property type="match status" value="1"/>
</dbReference>
<feature type="transmembrane region" description="Helical" evidence="3">
    <location>
        <begin position="362"/>
        <end position="382"/>
    </location>
</feature>
<comment type="catalytic activity">
    <reaction evidence="2">
        <text>2 GTP = 3',3'-c-di-GMP + 2 diphosphate</text>
        <dbReference type="Rhea" id="RHEA:24898"/>
        <dbReference type="ChEBI" id="CHEBI:33019"/>
        <dbReference type="ChEBI" id="CHEBI:37565"/>
        <dbReference type="ChEBI" id="CHEBI:58805"/>
        <dbReference type="EC" id="2.7.7.65"/>
    </reaction>
</comment>
<accession>A0A2U8H1I7</accession>
<proteinExistence type="predicted"/>
<evidence type="ECO:0000259" key="4">
    <source>
        <dbReference type="PROSITE" id="PS50887"/>
    </source>
</evidence>
<dbReference type="InterPro" id="IPR029787">
    <property type="entry name" value="Nucleotide_cyclase"/>
</dbReference>
<dbReference type="AlphaFoldDB" id="A0A2U8H1I7"/>
<organism evidence="5 6">
    <name type="scientific">Parazoarcus communis</name>
    <dbReference type="NCBI Taxonomy" id="41977"/>
    <lineage>
        <taxon>Bacteria</taxon>
        <taxon>Pseudomonadati</taxon>
        <taxon>Pseudomonadota</taxon>
        <taxon>Betaproteobacteria</taxon>
        <taxon>Rhodocyclales</taxon>
        <taxon>Zoogloeaceae</taxon>
        <taxon>Parazoarcus</taxon>
    </lineage>
</organism>
<dbReference type="GO" id="GO:0052621">
    <property type="term" value="F:diguanylate cyclase activity"/>
    <property type="evidence" value="ECO:0007669"/>
    <property type="project" value="UniProtKB-EC"/>
</dbReference>
<dbReference type="GO" id="GO:0043709">
    <property type="term" value="P:cell adhesion involved in single-species biofilm formation"/>
    <property type="evidence" value="ECO:0007669"/>
    <property type="project" value="TreeGrafter"/>
</dbReference>
<keyword evidence="3" id="KW-0812">Transmembrane</keyword>
<protein>
    <recommendedName>
        <fullName evidence="1">diguanylate cyclase</fullName>
        <ecNumber evidence="1">2.7.7.65</ecNumber>
    </recommendedName>
</protein>
<dbReference type="EMBL" id="CP022188">
    <property type="protein sequence ID" value="AWI79574.1"/>
    <property type="molecule type" value="Genomic_DNA"/>
</dbReference>
<evidence type="ECO:0000256" key="2">
    <source>
        <dbReference type="ARBA" id="ARBA00034247"/>
    </source>
</evidence>
<dbReference type="NCBIfam" id="TIGR00254">
    <property type="entry name" value="GGDEF"/>
    <property type="match status" value="1"/>
</dbReference>
<evidence type="ECO:0000256" key="1">
    <source>
        <dbReference type="ARBA" id="ARBA00012528"/>
    </source>
</evidence>
<dbReference type="Pfam" id="PF00990">
    <property type="entry name" value="GGDEF"/>
    <property type="match status" value="1"/>
</dbReference>
<dbReference type="EC" id="2.7.7.65" evidence="1"/>
<keyword evidence="3" id="KW-1133">Transmembrane helix</keyword>
<dbReference type="SMART" id="SM00267">
    <property type="entry name" value="GGDEF"/>
    <property type="match status" value="1"/>
</dbReference>
<dbReference type="SUPFAM" id="SSF55073">
    <property type="entry name" value="Nucleotide cyclase"/>
    <property type="match status" value="1"/>
</dbReference>
<dbReference type="FunFam" id="3.30.70.270:FF:000001">
    <property type="entry name" value="Diguanylate cyclase domain protein"/>
    <property type="match status" value="1"/>
</dbReference>
<dbReference type="CDD" id="cd12914">
    <property type="entry name" value="PDC1_DGC_like"/>
    <property type="match status" value="1"/>
</dbReference>
<dbReference type="PANTHER" id="PTHR45138:SF9">
    <property type="entry name" value="DIGUANYLATE CYCLASE DGCM-RELATED"/>
    <property type="match status" value="1"/>
</dbReference>